<dbReference type="EC" id="2.3.1.50" evidence="7"/>
<evidence type="ECO:0000256" key="12">
    <source>
        <dbReference type="ARBA" id="ARBA00022919"/>
    </source>
</evidence>
<feature type="domain" description="Aminotransferase class I/classII large" evidence="21">
    <location>
        <begin position="219"/>
        <end position="575"/>
    </location>
</feature>
<evidence type="ECO:0000256" key="6">
    <source>
        <dbReference type="ARBA" id="ARBA00008392"/>
    </source>
</evidence>
<dbReference type="PANTHER" id="PTHR13693">
    <property type="entry name" value="CLASS II AMINOTRANSFERASE/8-AMINO-7-OXONONANOATE SYNTHASE"/>
    <property type="match status" value="1"/>
</dbReference>
<dbReference type="GO" id="GO:0030170">
    <property type="term" value="F:pyridoxal phosphate binding"/>
    <property type="evidence" value="ECO:0007669"/>
    <property type="project" value="InterPro"/>
</dbReference>
<feature type="transmembrane region" description="Helical" evidence="20">
    <location>
        <begin position="69"/>
        <end position="90"/>
    </location>
</feature>
<evidence type="ECO:0000256" key="17">
    <source>
        <dbReference type="ARBA" id="ARBA00048528"/>
    </source>
</evidence>
<evidence type="ECO:0000256" key="20">
    <source>
        <dbReference type="SAM" id="Phobius"/>
    </source>
</evidence>
<comment type="similarity">
    <text evidence="6 18">Belongs to the class-II pyridoxal-phosphate-dependent aminotransferase family.</text>
</comment>
<evidence type="ECO:0000256" key="8">
    <source>
        <dbReference type="ARBA" id="ARBA00022679"/>
    </source>
</evidence>
<evidence type="ECO:0000256" key="19">
    <source>
        <dbReference type="SAM" id="MobiDB-lite"/>
    </source>
</evidence>
<evidence type="ECO:0000256" key="16">
    <source>
        <dbReference type="ARBA" id="ARBA00023315"/>
    </source>
</evidence>
<evidence type="ECO:0000313" key="22">
    <source>
        <dbReference type="EMBL" id="JAI58852.1"/>
    </source>
</evidence>
<dbReference type="FunFam" id="3.40.640.10:FF:000047">
    <property type="entry name" value="serine palmitoyltransferase 2 isoform X1"/>
    <property type="match status" value="1"/>
</dbReference>
<dbReference type="PROSITE" id="PS00599">
    <property type="entry name" value="AA_TRANSFER_CLASS_2"/>
    <property type="match status" value="1"/>
</dbReference>
<dbReference type="Gene3D" id="3.40.640.10">
    <property type="entry name" value="Type I PLP-dependent aspartate aminotransferase-like (Major domain)"/>
    <property type="match status" value="1"/>
</dbReference>
<comment type="pathway">
    <text evidence="4">Lipid metabolism; sphingolipid metabolism.</text>
</comment>
<keyword evidence="15 20" id="KW-0472">Membrane</keyword>
<dbReference type="InterPro" id="IPR015422">
    <property type="entry name" value="PyrdxlP-dep_Trfase_small"/>
</dbReference>
<keyword evidence="9 20" id="KW-0812">Transmembrane</keyword>
<accession>A0A0P4W0E6</accession>
<proteinExistence type="inferred from homology"/>
<keyword evidence="8" id="KW-0808">Transferase</keyword>
<evidence type="ECO:0000256" key="18">
    <source>
        <dbReference type="RuleBase" id="RU003693"/>
    </source>
</evidence>
<evidence type="ECO:0000256" key="9">
    <source>
        <dbReference type="ARBA" id="ARBA00022692"/>
    </source>
</evidence>
<comment type="cofactor">
    <cofactor evidence="1 18">
        <name>pyridoxal 5'-phosphate</name>
        <dbReference type="ChEBI" id="CHEBI:597326"/>
    </cofactor>
</comment>
<reference evidence="22" key="1">
    <citation type="submission" date="2015-09" db="EMBL/GenBank/DDBJ databases">
        <title>Scylla olivacea transcriptome.</title>
        <authorList>
            <person name="Ikhwanuddin M."/>
        </authorList>
    </citation>
    <scope>NUCLEOTIDE SEQUENCE</scope>
</reference>
<dbReference type="InterPro" id="IPR001917">
    <property type="entry name" value="Aminotrans_II_pyridoxalP_BS"/>
</dbReference>
<dbReference type="PANTHER" id="PTHR13693:SF3">
    <property type="entry name" value="LD36009P"/>
    <property type="match status" value="1"/>
</dbReference>
<name>A0A0P4W0E6_SCYOL</name>
<evidence type="ECO:0000256" key="14">
    <source>
        <dbReference type="ARBA" id="ARBA00023098"/>
    </source>
</evidence>
<dbReference type="AlphaFoldDB" id="A0A0P4W0E6"/>
<keyword evidence="10" id="KW-0256">Endoplasmic reticulum</keyword>
<protein>
    <recommendedName>
        <fullName evidence="7">serine C-palmitoyltransferase</fullName>
        <ecNumber evidence="7">2.3.1.50</ecNumber>
    </recommendedName>
</protein>
<comment type="subcellular location">
    <subcellularLocation>
        <location evidence="2">Endoplasmic reticulum</location>
    </subcellularLocation>
    <subcellularLocation>
        <location evidence="3">Membrane</location>
    </subcellularLocation>
</comment>
<keyword evidence="14" id="KW-0443">Lipid metabolism</keyword>
<dbReference type="InterPro" id="IPR050087">
    <property type="entry name" value="AON_synthase_class-II"/>
</dbReference>
<dbReference type="EMBL" id="GDRN01098981">
    <property type="protein sequence ID" value="JAI58852.1"/>
    <property type="molecule type" value="Transcribed_RNA"/>
</dbReference>
<organism evidence="22">
    <name type="scientific">Scylla olivacea</name>
    <name type="common">Orange mud crab</name>
    <name type="synonym">Cancer olivacea</name>
    <dbReference type="NCBI Taxonomy" id="85551"/>
    <lineage>
        <taxon>Eukaryota</taxon>
        <taxon>Metazoa</taxon>
        <taxon>Ecdysozoa</taxon>
        <taxon>Arthropoda</taxon>
        <taxon>Crustacea</taxon>
        <taxon>Multicrustacea</taxon>
        <taxon>Malacostraca</taxon>
        <taxon>Eumalacostraca</taxon>
        <taxon>Eucarida</taxon>
        <taxon>Decapoda</taxon>
        <taxon>Pleocyemata</taxon>
        <taxon>Brachyura</taxon>
        <taxon>Eubrachyura</taxon>
        <taxon>Portunoidea</taxon>
        <taxon>Portunidae</taxon>
        <taxon>Portuninae</taxon>
        <taxon>Scylla</taxon>
    </lineage>
</organism>
<dbReference type="InterPro" id="IPR015424">
    <property type="entry name" value="PyrdxlP-dep_Trfase"/>
</dbReference>
<evidence type="ECO:0000256" key="2">
    <source>
        <dbReference type="ARBA" id="ARBA00004240"/>
    </source>
</evidence>
<dbReference type="InterPro" id="IPR015421">
    <property type="entry name" value="PyrdxlP-dep_Trfase_major"/>
</dbReference>
<keyword evidence="16" id="KW-0012">Acyltransferase</keyword>
<dbReference type="GO" id="GO:0005783">
    <property type="term" value="C:endoplasmic reticulum"/>
    <property type="evidence" value="ECO:0007669"/>
    <property type="project" value="UniProtKB-SubCell"/>
</dbReference>
<evidence type="ECO:0000256" key="5">
    <source>
        <dbReference type="ARBA" id="ARBA00004991"/>
    </source>
</evidence>
<evidence type="ECO:0000256" key="15">
    <source>
        <dbReference type="ARBA" id="ARBA00023136"/>
    </source>
</evidence>
<evidence type="ECO:0000256" key="11">
    <source>
        <dbReference type="ARBA" id="ARBA00022898"/>
    </source>
</evidence>
<evidence type="ECO:0000256" key="1">
    <source>
        <dbReference type="ARBA" id="ARBA00001933"/>
    </source>
</evidence>
<dbReference type="SUPFAM" id="SSF53383">
    <property type="entry name" value="PLP-dependent transferases"/>
    <property type="match status" value="1"/>
</dbReference>
<sequence length="600" mass="66934">MVAHTELSAQLPHEKIVSSGKDLECRSGDSGSGVTGRQEVQDNSVQKNLTSQPNGGSASKKSYHKEEECSLFVAFFTFLSYGVLLMLGYVREFFIPVTTKEKNREHKKKNAFVTTQIRDIEECPSFTNFTIYLSYGVLFLVGYVKEFFYPPSTKETNREGYVPLYIGFESFYTRNVYRRIQDCWNRPISSVPGAEINLLERYTPDYGWTMKLTGKILKCINAGSYNYLGFAENRGPCHDAAEVTTKEVGITTSSPRLELGTLEIHKKLEALVSEFLGVEDAITFGMGFATNVLNLPSILGPSCLVLSDEFNHASLILGLRLSGATVKVFQHNNAADLEKKLREALIHGHPRTRRPWKKAMIVVEGIYSMEGSICDLPNFIRIKKKYKTYLYVDEAHSIGALGPRGGGVVDYYGADPKDVDIHMGTFTKSFGAAGGYIAGSKDLIDHLRVNSHAQSYAASMPPPVAQQIITSMSIIMGKDGSVEGRRRIQQLARNVKYFRQRLRQMGFIVYGHDDSPVVPLLLYLIPKITMFVRELTKRGVAGVGVGFPATKITGGRMRFCLSASHTKEMLDKILKEVDVVGDMCSCKYSKIPKSCKPIEW</sequence>
<evidence type="ECO:0000256" key="3">
    <source>
        <dbReference type="ARBA" id="ARBA00004370"/>
    </source>
</evidence>
<dbReference type="CDD" id="cd06454">
    <property type="entry name" value="KBL_like"/>
    <property type="match status" value="1"/>
</dbReference>
<dbReference type="Pfam" id="PF00155">
    <property type="entry name" value="Aminotran_1_2"/>
    <property type="match status" value="1"/>
</dbReference>
<dbReference type="GO" id="GO:0046512">
    <property type="term" value="P:sphingosine biosynthetic process"/>
    <property type="evidence" value="ECO:0007669"/>
    <property type="project" value="TreeGrafter"/>
</dbReference>
<evidence type="ECO:0000256" key="10">
    <source>
        <dbReference type="ARBA" id="ARBA00022824"/>
    </source>
</evidence>
<evidence type="ECO:0000256" key="4">
    <source>
        <dbReference type="ARBA" id="ARBA00004760"/>
    </source>
</evidence>
<comment type="catalytic activity">
    <reaction evidence="17">
        <text>L-serine + hexadecanoyl-CoA + H(+) = 3-oxosphinganine + CO2 + CoA</text>
        <dbReference type="Rhea" id="RHEA:14761"/>
        <dbReference type="ChEBI" id="CHEBI:15378"/>
        <dbReference type="ChEBI" id="CHEBI:16526"/>
        <dbReference type="ChEBI" id="CHEBI:33384"/>
        <dbReference type="ChEBI" id="CHEBI:57287"/>
        <dbReference type="ChEBI" id="CHEBI:57379"/>
        <dbReference type="ChEBI" id="CHEBI:58299"/>
        <dbReference type="EC" id="2.3.1.50"/>
    </reaction>
</comment>
<comment type="pathway">
    <text evidence="5">Sphingolipid metabolism.</text>
</comment>
<keyword evidence="11 18" id="KW-0663">Pyridoxal phosphate</keyword>
<evidence type="ECO:0000256" key="13">
    <source>
        <dbReference type="ARBA" id="ARBA00022989"/>
    </source>
</evidence>
<dbReference type="GO" id="GO:0004758">
    <property type="term" value="F:serine C-palmitoyltransferase activity"/>
    <property type="evidence" value="ECO:0007669"/>
    <property type="project" value="UniProtKB-EC"/>
</dbReference>
<keyword evidence="12" id="KW-0746">Sphingolipid metabolism</keyword>
<feature type="compositionally biased region" description="Polar residues" evidence="19">
    <location>
        <begin position="41"/>
        <end position="60"/>
    </location>
</feature>
<dbReference type="InterPro" id="IPR004839">
    <property type="entry name" value="Aminotransferase_I/II_large"/>
</dbReference>
<evidence type="ECO:0000259" key="21">
    <source>
        <dbReference type="Pfam" id="PF00155"/>
    </source>
</evidence>
<dbReference type="GO" id="GO:0016020">
    <property type="term" value="C:membrane"/>
    <property type="evidence" value="ECO:0007669"/>
    <property type="project" value="UniProtKB-SubCell"/>
</dbReference>
<dbReference type="GO" id="GO:0046513">
    <property type="term" value="P:ceramide biosynthetic process"/>
    <property type="evidence" value="ECO:0007669"/>
    <property type="project" value="TreeGrafter"/>
</dbReference>
<keyword evidence="13 20" id="KW-1133">Transmembrane helix</keyword>
<evidence type="ECO:0000256" key="7">
    <source>
        <dbReference type="ARBA" id="ARBA00013220"/>
    </source>
</evidence>
<dbReference type="GO" id="GO:0017059">
    <property type="term" value="C:serine palmitoyltransferase complex"/>
    <property type="evidence" value="ECO:0007669"/>
    <property type="project" value="TreeGrafter"/>
</dbReference>
<dbReference type="Gene3D" id="3.90.1150.10">
    <property type="entry name" value="Aspartate Aminotransferase, domain 1"/>
    <property type="match status" value="1"/>
</dbReference>
<feature type="region of interest" description="Disordered" evidence="19">
    <location>
        <begin position="21"/>
        <end position="61"/>
    </location>
</feature>